<name>A0ABQ5VZZ2_9HYPH</name>
<keyword evidence="2" id="KW-0732">Signal</keyword>
<feature type="chain" id="PRO_5046063540" description="Lipoprotein" evidence="2">
    <location>
        <begin position="30"/>
        <end position="224"/>
    </location>
</feature>
<dbReference type="EMBL" id="BSNS01000002">
    <property type="protein sequence ID" value="GLQ52990.1"/>
    <property type="molecule type" value="Genomic_DNA"/>
</dbReference>
<reference evidence="4" key="1">
    <citation type="journal article" date="2019" name="Int. J. Syst. Evol. Microbiol.">
        <title>The Global Catalogue of Microorganisms (GCM) 10K type strain sequencing project: providing services to taxonomists for standard genome sequencing and annotation.</title>
        <authorList>
            <consortium name="The Broad Institute Genomics Platform"/>
            <consortium name="The Broad Institute Genome Sequencing Center for Infectious Disease"/>
            <person name="Wu L."/>
            <person name="Ma J."/>
        </authorList>
    </citation>
    <scope>NUCLEOTIDE SEQUENCE [LARGE SCALE GENOMIC DNA]</scope>
    <source>
        <strain evidence="4">NBRC 112416</strain>
    </source>
</reference>
<feature type="compositionally biased region" description="Low complexity" evidence="1">
    <location>
        <begin position="92"/>
        <end position="101"/>
    </location>
</feature>
<feature type="region of interest" description="Disordered" evidence="1">
    <location>
        <begin position="202"/>
        <end position="224"/>
    </location>
</feature>
<evidence type="ECO:0008006" key="5">
    <source>
        <dbReference type="Google" id="ProtNLM"/>
    </source>
</evidence>
<feature type="region of interest" description="Disordered" evidence="1">
    <location>
        <begin position="60"/>
        <end position="101"/>
    </location>
</feature>
<evidence type="ECO:0000313" key="4">
    <source>
        <dbReference type="Proteomes" id="UP001156691"/>
    </source>
</evidence>
<evidence type="ECO:0000256" key="2">
    <source>
        <dbReference type="SAM" id="SignalP"/>
    </source>
</evidence>
<organism evidence="3 4">
    <name type="scientific">Devosia nitrariae</name>
    <dbReference type="NCBI Taxonomy" id="2071872"/>
    <lineage>
        <taxon>Bacteria</taxon>
        <taxon>Pseudomonadati</taxon>
        <taxon>Pseudomonadota</taxon>
        <taxon>Alphaproteobacteria</taxon>
        <taxon>Hyphomicrobiales</taxon>
        <taxon>Devosiaceae</taxon>
        <taxon>Devosia</taxon>
    </lineage>
</organism>
<accession>A0ABQ5VZZ2</accession>
<evidence type="ECO:0000313" key="3">
    <source>
        <dbReference type="EMBL" id="GLQ52990.1"/>
    </source>
</evidence>
<protein>
    <recommendedName>
        <fullName evidence="5">Lipoprotein</fullName>
    </recommendedName>
</protein>
<feature type="signal peptide" evidence="2">
    <location>
        <begin position="1"/>
        <end position="29"/>
    </location>
</feature>
<dbReference type="Proteomes" id="UP001156691">
    <property type="component" value="Unassembled WGS sequence"/>
</dbReference>
<evidence type="ECO:0000256" key="1">
    <source>
        <dbReference type="SAM" id="MobiDB-lite"/>
    </source>
</evidence>
<gene>
    <name evidence="3" type="ORF">GCM10010862_02480</name>
</gene>
<keyword evidence="4" id="KW-1185">Reference proteome</keyword>
<proteinExistence type="predicted"/>
<dbReference type="RefSeq" id="WP_284338454.1">
    <property type="nucleotide sequence ID" value="NZ_BSNS01000002.1"/>
</dbReference>
<comment type="caution">
    <text evidence="3">The sequence shown here is derived from an EMBL/GenBank/DDBJ whole genome shotgun (WGS) entry which is preliminary data.</text>
</comment>
<sequence length="224" mass="23336">MTVGITGRRSTANTAIRSVLGLVLATALAACTTVEGTNALTDIGTFEREVMTSTVQGLGLVPQGADKEDPNARAPLVLPRDTSALPPPTQSAAAQLPANNANPQIDTAGLSAADIQRLRNARVVDLNSYSGRPLTEAEAKALTARMTSAGMNVSSSNERPLYLPPERYFTVVGGRDMVCQAPGGQLVPLDDPRCPEEIRRALRSAGPKVAGPGGFSASEKMGQN</sequence>